<dbReference type="PANTHER" id="PTHR43377:SF1">
    <property type="entry name" value="BILIVERDIN REDUCTASE A"/>
    <property type="match status" value="1"/>
</dbReference>
<dbReference type="PANTHER" id="PTHR43377">
    <property type="entry name" value="BILIVERDIN REDUCTASE A"/>
    <property type="match status" value="1"/>
</dbReference>
<dbReference type="Gene3D" id="3.30.360.10">
    <property type="entry name" value="Dihydrodipicolinate Reductase, domain 2"/>
    <property type="match status" value="1"/>
</dbReference>
<organism evidence="3 4">
    <name type="scientific">Virgisporangium ochraceum</name>
    <dbReference type="NCBI Taxonomy" id="65505"/>
    <lineage>
        <taxon>Bacteria</taxon>
        <taxon>Bacillati</taxon>
        <taxon>Actinomycetota</taxon>
        <taxon>Actinomycetes</taxon>
        <taxon>Micromonosporales</taxon>
        <taxon>Micromonosporaceae</taxon>
        <taxon>Virgisporangium</taxon>
    </lineage>
</organism>
<evidence type="ECO:0000313" key="3">
    <source>
        <dbReference type="EMBL" id="GIJ73877.1"/>
    </source>
</evidence>
<comment type="caution">
    <text evidence="3">The sequence shown here is derived from an EMBL/GenBank/DDBJ whole genome shotgun (WGS) entry which is preliminary data.</text>
</comment>
<dbReference type="AlphaFoldDB" id="A0A8J4A164"/>
<evidence type="ECO:0000313" key="4">
    <source>
        <dbReference type="Proteomes" id="UP000635606"/>
    </source>
</evidence>
<dbReference type="InterPro" id="IPR055170">
    <property type="entry name" value="GFO_IDH_MocA-like_dom"/>
</dbReference>
<dbReference type="InterPro" id="IPR051450">
    <property type="entry name" value="Gfo/Idh/MocA_Oxidoreductases"/>
</dbReference>
<dbReference type="InterPro" id="IPR000683">
    <property type="entry name" value="Gfo/Idh/MocA-like_OxRdtase_N"/>
</dbReference>
<dbReference type="Pfam" id="PF01408">
    <property type="entry name" value="GFO_IDH_MocA"/>
    <property type="match status" value="1"/>
</dbReference>
<keyword evidence="4" id="KW-1185">Reference proteome</keyword>
<gene>
    <name evidence="3" type="ORF">Voc01_087940</name>
</gene>
<proteinExistence type="predicted"/>
<dbReference type="EMBL" id="BOPH01000126">
    <property type="protein sequence ID" value="GIJ73877.1"/>
    <property type="molecule type" value="Genomic_DNA"/>
</dbReference>
<dbReference type="RefSeq" id="WP_203933694.1">
    <property type="nucleotide sequence ID" value="NZ_BOPH01000126.1"/>
</dbReference>
<evidence type="ECO:0000259" key="1">
    <source>
        <dbReference type="Pfam" id="PF01408"/>
    </source>
</evidence>
<name>A0A8J4A164_9ACTN</name>
<dbReference type="InterPro" id="IPR036291">
    <property type="entry name" value="NAD(P)-bd_dom_sf"/>
</dbReference>
<dbReference type="SUPFAM" id="SSF51735">
    <property type="entry name" value="NAD(P)-binding Rossmann-fold domains"/>
    <property type="match status" value="1"/>
</dbReference>
<dbReference type="GO" id="GO:0000166">
    <property type="term" value="F:nucleotide binding"/>
    <property type="evidence" value="ECO:0007669"/>
    <property type="project" value="InterPro"/>
</dbReference>
<accession>A0A8J4A164</accession>
<feature type="domain" description="Gfo/Idh/MocA-like oxidoreductase N-terminal" evidence="1">
    <location>
        <begin position="14"/>
        <end position="131"/>
    </location>
</feature>
<dbReference type="Gene3D" id="3.40.50.720">
    <property type="entry name" value="NAD(P)-binding Rossmann-like Domain"/>
    <property type="match status" value="1"/>
</dbReference>
<protein>
    <submittedName>
        <fullName evidence="3">Oxidoreductase</fullName>
    </submittedName>
</protein>
<dbReference type="SUPFAM" id="SSF55347">
    <property type="entry name" value="Glyceraldehyde-3-phosphate dehydrogenase-like, C-terminal domain"/>
    <property type="match status" value="1"/>
</dbReference>
<reference evidence="3" key="1">
    <citation type="submission" date="2021-01" db="EMBL/GenBank/DDBJ databases">
        <title>Whole genome shotgun sequence of Virgisporangium ochraceum NBRC 16418.</title>
        <authorList>
            <person name="Komaki H."/>
            <person name="Tamura T."/>
        </authorList>
    </citation>
    <scope>NUCLEOTIDE SEQUENCE</scope>
    <source>
        <strain evidence="3">NBRC 16418</strain>
    </source>
</reference>
<sequence length="341" mass="35350">MEPRSVPQPKPAGVLLVGAGFIAGAHSAAIAANPRAELVGVVDADAGRAAAFARSQGGIRHGSDLAEALRWEGVDAAIVCTPNDTHAAVGAAVAEAGRHLLIEKPLATTVADAKDLERRFAAAGKVLFAAHTHRAYDYGRAVKETVDAGTIGRPLLVRLAILGGWIWTDWSAWVADPERSGGHALHNGVHLLDLATWWIGDEPVAVRARGRKETATDLRIYDYLEMVLTYANGATAICEMSRGHRPATLSRREVLVVGTDGQLDQDWDGEAALLQAEGGTALVPAAGGDGFAAQLAAWLDAIDGAPPAMPVADAVRAVAMGIAVETSIATGQPVALSGVTA</sequence>
<dbReference type="Proteomes" id="UP000635606">
    <property type="component" value="Unassembled WGS sequence"/>
</dbReference>
<evidence type="ECO:0000259" key="2">
    <source>
        <dbReference type="Pfam" id="PF22725"/>
    </source>
</evidence>
<feature type="domain" description="GFO/IDH/MocA-like oxidoreductase" evidence="2">
    <location>
        <begin position="140"/>
        <end position="263"/>
    </location>
</feature>
<dbReference type="Pfam" id="PF22725">
    <property type="entry name" value="GFO_IDH_MocA_C3"/>
    <property type="match status" value="1"/>
</dbReference>